<dbReference type="GO" id="GO:0003729">
    <property type="term" value="F:mRNA binding"/>
    <property type="evidence" value="ECO:0007669"/>
    <property type="project" value="UniProtKB-ARBA"/>
</dbReference>
<keyword evidence="2" id="KW-0677">Repeat</keyword>
<evidence type="ECO:0000256" key="1">
    <source>
        <dbReference type="ARBA" id="ARBA00007626"/>
    </source>
</evidence>
<evidence type="ECO:0000313" key="5">
    <source>
        <dbReference type="Proteomes" id="UP000233837"/>
    </source>
</evidence>
<dbReference type="Proteomes" id="UP000233837">
    <property type="component" value="Unassembled WGS sequence"/>
</dbReference>
<protein>
    <submittedName>
        <fullName evidence="4">Pentatricopeptide repeat-containing protein</fullName>
    </submittedName>
</protein>
<feature type="repeat" description="PPR" evidence="3">
    <location>
        <begin position="140"/>
        <end position="174"/>
    </location>
</feature>
<organism evidence="4 5">
    <name type="scientific">Dendrobium catenatum</name>
    <dbReference type="NCBI Taxonomy" id="906689"/>
    <lineage>
        <taxon>Eukaryota</taxon>
        <taxon>Viridiplantae</taxon>
        <taxon>Streptophyta</taxon>
        <taxon>Embryophyta</taxon>
        <taxon>Tracheophyta</taxon>
        <taxon>Spermatophyta</taxon>
        <taxon>Magnoliopsida</taxon>
        <taxon>Liliopsida</taxon>
        <taxon>Asparagales</taxon>
        <taxon>Orchidaceae</taxon>
        <taxon>Epidendroideae</taxon>
        <taxon>Malaxideae</taxon>
        <taxon>Dendrobiinae</taxon>
        <taxon>Dendrobium</taxon>
    </lineage>
</organism>
<reference evidence="4 5" key="1">
    <citation type="journal article" date="2016" name="Sci. Rep.">
        <title>The Dendrobium catenatum Lindl. genome sequence provides insights into polysaccharide synthase, floral development and adaptive evolution.</title>
        <authorList>
            <person name="Zhang G.Q."/>
            <person name="Xu Q."/>
            <person name="Bian C."/>
            <person name="Tsai W.C."/>
            <person name="Yeh C.M."/>
            <person name="Liu K.W."/>
            <person name="Yoshida K."/>
            <person name="Zhang L.S."/>
            <person name="Chang S.B."/>
            <person name="Chen F."/>
            <person name="Shi Y."/>
            <person name="Su Y.Y."/>
            <person name="Zhang Y.Q."/>
            <person name="Chen L.J."/>
            <person name="Yin Y."/>
            <person name="Lin M."/>
            <person name="Huang H."/>
            <person name="Deng H."/>
            <person name="Wang Z.W."/>
            <person name="Zhu S.L."/>
            <person name="Zhao X."/>
            <person name="Deng C."/>
            <person name="Niu S.C."/>
            <person name="Huang J."/>
            <person name="Wang M."/>
            <person name="Liu G.H."/>
            <person name="Yang H.J."/>
            <person name="Xiao X.J."/>
            <person name="Hsiao Y.Y."/>
            <person name="Wu W.L."/>
            <person name="Chen Y.Y."/>
            <person name="Mitsuda N."/>
            <person name="Ohme-Takagi M."/>
            <person name="Luo Y.B."/>
            <person name="Van de Peer Y."/>
            <person name="Liu Z.J."/>
        </authorList>
    </citation>
    <scope>NUCLEOTIDE SEQUENCE [LARGE SCALE GENOMIC DNA]</scope>
    <source>
        <tissue evidence="4">The whole plant</tissue>
    </source>
</reference>
<dbReference type="InterPro" id="IPR002885">
    <property type="entry name" value="PPR_rpt"/>
</dbReference>
<evidence type="ECO:0000256" key="2">
    <source>
        <dbReference type="ARBA" id="ARBA00022737"/>
    </source>
</evidence>
<proteinExistence type="inferred from homology"/>
<dbReference type="PANTHER" id="PTHR45717">
    <property type="entry name" value="OS12G0527900 PROTEIN"/>
    <property type="match status" value="1"/>
</dbReference>
<dbReference type="PANTHER" id="PTHR45717:SF8">
    <property type="entry name" value="OS01G0301000 PROTEIN"/>
    <property type="match status" value="1"/>
</dbReference>
<dbReference type="Pfam" id="PF01535">
    <property type="entry name" value="PPR"/>
    <property type="match status" value="2"/>
</dbReference>
<evidence type="ECO:0000313" key="4">
    <source>
        <dbReference type="EMBL" id="PKU80838.1"/>
    </source>
</evidence>
<keyword evidence="5" id="KW-1185">Reference proteome</keyword>
<accession>A0A2I0WYV5</accession>
<gene>
    <name evidence="4" type="ORF">MA16_Dca009249</name>
</gene>
<sequence>MAMAKAASKMLPCGLLASRRLSVETMLVDSMAVAETATLPEFKPLYRRLSGLGATPGGSVAEILKEWQSEGKRVTESQLLNFVRQLRRYKSYKTALELMDWMEGQQLGGNHAVRIDLLSKLKGIGMAEEYFYSIPETAKNHQTYGALLSCYCSEKLKDKAISIHNRMKELGLASSALAYNNVMSLYMKSGQPEEVRRLFDEMKATKTFPDKCSYKILIESYALLNDLDSIESIVQEMEVKEGAWHWSLYCHLAAIYNSAKHFEKARIALKKAELMMNGRDSSPFPFLISLYAAAGDLLEAKRVWASLNARIQKSRFPTNKEYLVLLQALKKLHDVAALKVLFEEWESNCVSYDMKLVNAVIGAYLEKHMVEEAIQLLEKAMEEGAHLVLKSFWLFIDHYIKKGEKDQARRWSVAASSLVKRGHSGGLELLRMIT</sequence>
<name>A0A2I0WYV5_9ASPA</name>
<dbReference type="PROSITE" id="PS51375">
    <property type="entry name" value="PPR"/>
    <property type="match status" value="2"/>
</dbReference>
<dbReference type="EMBL" id="KZ502309">
    <property type="protein sequence ID" value="PKU80838.1"/>
    <property type="molecule type" value="Genomic_DNA"/>
</dbReference>
<dbReference type="AlphaFoldDB" id="A0A2I0WYV5"/>
<dbReference type="STRING" id="906689.A0A2I0WYV5"/>
<comment type="similarity">
    <text evidence="1">Belongs to the PPR family. P subfamily.</text>
</comment>
<dbReference type="Pfam" id="PF13041">
    <property type="entry name" value="PPR_2"/>
    <property type="match status" value="1"/>
</dbReference>
<evidence type="ECO:0000256" key="3">
    <source>
        <dbReference type="PROSITE-ProRule" id="PRU00708"/>
    </source>
</evidence>
<dbReference type="InterPro" id="IPR011990">
    <property type="entry name" value="TPR-like_helical_dom_sf"/>
</dbReference>
<feature type="repeat" description="PPR" evidence="3">
    <location>
        <begin position="175"/>
        <end position="209"/>
    </location>
</feature>
<dbReference type="GO" id="GO:0005739">
    <property type="term" value="C:mitochondrion"/>
    <property type="evidence" value="ECO:0007669"/>
    <property type="project" value="TreeGrafter"/>
</dbReference>
<dbReference type="NCBIfam" id="TIGR00756">
    <property type="entry name" value="PPR"/>
    <property type="match status" value="2"/>
</dbReference>
<dbReference type="Gene3D" id="1.25.40.10">
    <property type="entry name" value="Tetratricopeptide repeat domain"/>
    <property type="match status" value="2"/>
</dbReference>
<reference evidence="4 5" key="2">
    <citation type="journal article" date="2017" name="Nature">
        <title>The Apostasia genome and the evolution of orchids.</title>
        <authorList>
            <person name="Zhang G.Q."/>
            <person name="Liu K.W."/>
            <person name="Li Z."/>
            <person name="Lohaus R."/>
            <person name="Hsiao Y.Y."/>
            <person name="Niu S.C."/>
            <person name="Wang J.Y."/>
            <person name="Lin Y.C."/>
            <person name="Xu Q."/>
            <person name="Chen L.J."/>
            <person name="Yoshida K."/>
            <person name="Fujiwara S."/>
            <person name="Wang Z.W."/>
            <person name="Zhang Y.Q."/>
            <person name="Mitsuda N."/>
            <person name="Wang M."/>
            <person name="Liu G.H."/>
            <person name="Pecoraro L."/>
            <person name="Huang H.X."/>
            <person name="Xiao X.J."/>
            <person name="Lin M."/>
            <person name="Wu X.Y."/>
            <person name="Wu W.L."/>
            <person name="Chen Y.Y."/>
            <person name="Chang S.B."/>
            <person name="Sakamoto S."/>
            <person name="Ohme-Takagi M."/>
            <person name="Yagi M."/>
            <person name="Zeng S.J."/>
            <person name="Shen C.Y."/>
            <person name="Yeh C.M."/>
            <person name="Luo Y.B."/>
            <person name="Tsai W.C."/>
            <person name="Van de Peer Y."/>
            <person name="Liu Z.J."/>
        </authorList>
    </citation>
    <scope>NUCLEOTIDE SEQUENCE [LARGE SCALE GENOMIC DNA]</scope>
    <source>
        <tissue evidence="4">The whole plant</tissue>
    </source>
</reference>